<feature type="transmembrane region" description="Helical" evidence="2">
    <location>
        <begin position="123"/>
        <end position="145"/>
    </location>
</feature>
<dbReference type="STRING" id="471853.Bcav_3524"/>
<dbReference type="RefSeq" id="WP_015884003.1">
    <property type="nucleotide sequence ID" value="NC_012669.1"/>
</dbReference>
<protein>
    <submittedName>
        <fullName evidence="3">Uncharacterized protein</fullName>
    </submittedName>
</protein>
<keyword evidence="2" id="KW-0472">Membrane</keyword>
<proteinExistence type="predicted"/>
<dbReference type="AlphaFoldDB" id="C5C2S2"/>
<evidence type="ECO:0000256" key="2">
    <source>
        <dbReference type="SAM" id="Phobius"/>
    </source>
</evidence>
<dbReference type="HOGENOM" id="CLU_1709672_0_0_11"/>
<dbReference type="Proteomes" id="UP000007962">
    <property type="component" value="Chromosome"/>
</dbReference>
<feature type="transmembrane region" description="Helical" evidence="2">
    <location>
        <begin position="85"/>
        <end position="103"/>
    </location>
</feature>
<evidence type="ECO:0000256" key="1">
    <source>
        <dbReference type="SAM" id="MobiDB-lite"/>
    </source>
</evidence>
<feature type="compositionally biased region" description="Low complexity" evidence="1">
    <location>
        <begin position="12"/>
        <end position="47"/>
    </location>
</feature>
<reference evidence="3 4" key="1">
    <citation type="journal article" date="2009" name="Stand. Genomic Sci.">
        <title>Complete genome sequence of Beutenbergia cavernae type strain (HKI 0122).</title>
        <authorList>
            <person name="Land M."/>
            <person name="Pukall R."/>
            <person name="Abt B."/>
            <person name="Goker M."/>
            <person name="Rohde M."/>
            <person name="Glavina Del Rio T."/>
            <person name="Tice H."/>
            <person name="Copeland A."/>
            <person name="Cheng J.F."/>
            <person name="Lucas S."/>
            <person name="Chen F."/>
            <person name="Nolan M."/>
            <person name="Bruce D."/>
            <person name="Goodwin L."/>
            <person name="Pitluck S."/>
            <person name="Ivanova N."/>
            <person name="Mavromatis K."/>
            <person name="Ovchinnikova G."/>
            <person name="Pati A."/>
            <person name="Chen A."/>
            <person name="Palaniappan K."/>
            <person name="Hauser L."/>
            <person name="Chang Y.J."/>
            <person name="Jefferies C.C."/>
            <person name="Saunders E."/>
            <person name="Brettin T."/>
            <person name="Detter J.C."/>
            <person name="Han C."/>
            <person name="Chain P."/>
            <person name="Bristow J."/>
            <person name="Eisen J.A."/>
            <person name="Markowitz V."/>
            <person name="Hugenholtz P."/>
            <person name="Kyrpides N.C."/>
            <person name="Klenk H.P."/>
            <person name="Lapidus A."/>
        </authorList>
    </citation>
    <scope>NUCLEOTIDE SEQUENCE [LARGE SCALE GENOMIC DNA]</scope>
    <source>
        <strain evidence="4">ATCC BAA-8 / DSM 12333 / NBRC 16432</strain>
    </source>
</reference>
<keyword evidence="2" id="KW-0812">Transmembrane</keyword>
<sequence length="153" mass="15757">MTSPQPDDPREAAAPTPEAGAAVEHAAGAVPEQAAGTAPEDAAGAGPEDQEPTAGADEADDGERVVISDVADPGHVRRAPRYGSFAFAGIVVGGILALLLVQFRALRVVIPPPGPSLDAGGLFLLTWVYLGILGAFVGLGLALWLDRRSMRRR</sequence>
<evidence type="ECO:0000313" key="3">
    <source>
        <dbReference type="EMBL" id="ACQ81766.1"/>
    </source>
</evidence>
<keyword evidence="2" id="KW-1133">Transmembrane helix</keyword>
<accession>C5C2S2</accession>
<dbReference type="KEGG" id="bcv:Bcav_3524"/>
<keyword evidence="4" id="KW-1185">Reference proteome</keyword>
<organism evidence="3 4">
    <name type="scientific">Beutenbergia cavernae (strain ATCC BAA-8 / DSM 12333 / CCUG 43141 / JCM 11478 / NBRC 16432 / NCIMB 13614 / HKI 0122)</name>
    <dbReference type="NCBI Taxonomy" id="471853"/>
    <lineage>
        <taxon>Bacteria</taxon>
        <taxon>Bacillati</taxon>
        <taxon>Actinomycetota</taxon>
        <taxon>Actinomycetes</taxon>
        <taxon>Micrococcales</taxon>
        <taxon>Beutenbergiaceae</taxon>
        <taxon>Beutenbergia</taxon>
    </lineage>
</organism>
<evidence type="ECO:0000313" key="4">
    <source>
        <dbReference type="Proteomes" id="UP000007962"/>
    </source>
</evidence>
<name>C5C2S2_BEUC1</name>
<feature type="region of interest" description="Disordered" evidence="1">
    <location>
        <begin position="1"/>
        <end position="63"/>
    </location>
</feature>
<gene>
    <name evidence="3" type="ordered locus">Bcav_3524</name>
</gene>
<dbReference type="EMBL" id="CP001618">
    <property type="protein sequence ID" value="ACQ81766.1"/>
    <property type="molecule type" value="Genomic_DNA"/>
</dbReference>
<dbReference type="OrthoDB" id="5148810at2"/>